<sequence>MNCSIFRCAGKYFAQTRELATEQQLSPNLTIAFMFNVEAPVIDLRPSLYYSLIFDLGSNNVSESTRRIIKRIAAENTLHSNCIAVKQQNVLARLVRSRRKSDNQ</sequence>
<proteinExistence type="predicted"/>
<evidence type="ECO:0000313" key="1">
    <source>
        <dbReference type="EMBL" id="KAJ1350886.1"/>
    </source>
</evidence>
<reference evidence="1" key="1">
    <citation type="submission" date="2021-06" db="EMBL/GenBank/DDBJ databases">
        <title>Parelaphostrongylus tenuis whole genome reference sequence.</title>
        <authorList>
            <person name="Garwood T.J."/>
            <person name="Larsen P.A."/>
            <person name="Fountain-Jones N.M."/>
            <person name="Garbe J.R."/>
            <person name="Macchietto M.G."/>
            <person name="Kania S.A."/>
            <person name="Gerhold R.W."/>
            <person name="Richards J.E."/>
            <person name="Wolf T.M."/>
        </authorList>
    </citation>
    <scope>NUCLEOTIDE SEQUENCE</scope>
    <source>
        <strain evidence="1">MNPRO001-30</strain>
        <tissue evidence="1">Meninges</tissue>
    </source>
</reference>
<gene>
    <name evidence="1" type="ORF">KIN20_006797</name>
</gene>
<keyword evidence="2" id="KW-1185">Reference proteome</keyword>
<accession>A0AAD5MKM1</accession>
<organism evidence="1 2">
    <name type="scientific">Parelaphostrongylus tenuis</name>
    <name type="common">Meningeal worm</name>
    <dbReference type="NCBI Taxonomy" id="148309"/>
    <lineage>
        <taxon>Eukaryota</taxon>
        <taxon>Metazoa</taxon>
        <taxon>Ecdysozoa</taxon>
        <taxon>Nematoda</taxon>
        <taxon>Chromadorea</taxon>
        <taxon>Rhabditida</taxon>
        <taxon>Rhabditina</taxon>
        <taxon>Rhabditomorpha</taxon>
        <taxon>Strongyloidea</taxon>
        <taxon>Metastrongylidae</taxon>
        <taxon>Parelaphostrongylus</taxon>
    </lineage>
</organism>
<dbReference type="Proteomes" id="UP001196413">
    <property type="component" value="Unassembled WGS sequence"/>
</dbReference>
<protein>
    <submittedName>
        <fullName evidence="1">Uncharacterized protein</fullName>
    </submittedName>
</protein>
<name>A0AAD5MKM1_PARTN</name>
<evidence type="ECO:0000313" key="2">
    <source>
        <dbReference type="Proteomes" id="UP001196413"/>
    </source>
</evidence>
<dbReference type="EMBL" id="JAHQIW010000958">
    <property type="protein sequence ID" value="KAJ1350886.1"/>
    <property type="molecule type" value="Genomic_DNA"/>
</dbReference>
<comment type="caution">
    <text evidence="1">The sequence shown here is derived from an EMBL/GenBank/DDBJ whole genome shotgun (WGS) entry which is preliminary data.</text>
</comment>
<dbReference type="AlphaFoldDB" id="A0AAD5MKM1"/>